<keyword evidence="4" id="KW-0963">Cytoplasm</keyword>
<comment type="function">
    <text evidence="9">Together with KRT19, helps to link the contractile apparatus to dystrophin at the costameres of striated muscle.</text>
</comment>
<dbReference type="InterPro" id="IPR039008">
    <property type="entry name" value="IF_rod_dom"/>
</dbReference>
<dbReference type="EMBL" id="JAGFMF010011925">
    <property type="protein sequence ID" value="KAG8509891.1"/>
    <property type="molecule type" value="Genomic_DNA"/>
</dbReference>
<protein>
    <recommendedName>
        <fullName evidence="10">Keratin, type II cytoskeletal 8</fullName>
    </recommendedName>
    <alternativeName>
        <fullName evidence="12">Cytokeratin-8</fullName>
    </alternativeName>
    <alternativeName>
        <fullName evidence="11">Keratin-8</fullName>
    </alternativeName>
</protein>
<evidence type="ECO:0000256" key="12">
    <source>
        <dbReference type="ARBA" id="ARBA00042964"/>
    </source>
</evidence>
<keyword evidence="7" id="KW-0175">Coiled coil</keyword>
<evidence type="ECO:0000256" key="2">
    <source>
        <dbReference type="ARBA" id="ARBA00004496"/>
    </source>
</evidence>
<dbReference type="Pfam" id="PF00038">
    <property type="entry name" value="Filament"/>
    <property type="match status" value="1"/>
</dbReference>
<evidence type="ECO:0000256" key="8">
    <source>
        <dbReference type="ARBA" id="ARBA00023242"/>
    </source>
</evidence>
<organism evidence="15 16">
    <name type="scientific">Galemys pyrenaicus</name>
    <name type="common">Iberian desman</name>
    <name type="synonym">Pyrenean desman</name>
    <dbReference type="NCBI Taxonomy" id="202257"/>
    <lineage>
        <taxon>Eukaryota</taxon>
        <taxon>Metazoa</taxon>
        <taxon>Chordata</taxon>
        <taxon>Craniata</taxon>
        <taxon>Vertebrata</taxon>
        <taxon>Euteleostomi</taxon>
        <taxon>Mammalia</taxon>
        <taxon>Eutheria</taxon>
        <taxon>Laurasiatheria</taxon>
        <taxon>Eulipotyphla</taxon>
        <taxon>Talpidae</taxon>
        <taxon>Galemys</taxon>
    </lineage>
</organism>
<proteinExistence type="predicted"/>
<name>A0A8J5ZUP2_GALPY</name>
<evidence type="ECO:0000313" key="16">
    <source>
        <dbReference type="Proteomes" id="UP000700334"/>
    </source>
</evidence>
<comment type="subcellular location">
    <subcellularLocation>
        <location evidence="2">Cytoplasm</location>
    </subcellularLocation>
    <subcellularLocation>
        <location evidence="1">Nucleus matrix</location>
    </subcellularLocation>
    <subcellularLocation>
        <location evidence="3">Nucleus</location>
        <location evidence="3">Nucleoplasm</location>
    </subcellularLocation>
</comment>
<evidence type="ECO:0000256" key="11">
    <source>
        <dbReference type="ARBA" id="ARBA00042886"/>
    </source>
</evidence>
<dbReference type="GO" id="GO:0016363">
    <property type="term" value="C:nuclear matrix"/>
    <property type="evidence" value="ECO:0007669"/>
    <property type="project" value="UniProtKB-SubCell"/>
</dbReference>
<dbReference type="PANTHER" id="PTHR45616:SF26">
    <property type="entry name" value="KERATIN, TYPE II CYTOSKELETAL 8"/>
    <property type="match status" value="1"/>
</dbReference>
<evidence type="ECO:0000256" key="5">
    <source>
        <dbReference type="ARBA" id="ARBA00022744"/>
    </source>
</evidence>
<evidence type="ECO:0000256" key="9">
    <source>
        <dbReference type="ARBA" id="ARBA00037766"/>
    </source>
</evidence>
<evidence type="ECO:0000259" key="14">
    <source>
        <dbReference type="Pfam" id="PF00038"/>
    </source>
</evidence>
<dbReference type="GO" id="GO:0005882">
    <property type="term" value="C:intermediate filament"/>
    <property type="evidence" value="ECO:0007669"/>
    <property type="project" value="UniProtKB-KW"/>
</dbReference>
<keyword evidence="8" id="KW-0539">Nucleus</keyword>
<feature type="region of interest" description="Disordered" evidence="13">
    <location>
        <begin position="1"/>
        <end position="21"/>
    </location>
</feature>
<evidence type="ECO:0000256" key="3">
    <source>
        <dbReference type="ARBA" id="ARBA00004642"/>
    </source>
</evidence>
<evidence type="ECO:0000256" key="10">
    <source>
        <dbReference type="ARBA" id="ARBA00039429"/>
    </source>
</evidence>
<evidence type="ECO:0000256" key="1">
    <source>
        <dbReference type="ARBA" id="ARBA00004109"/>
    </source>
</evidence>
<dbReference type="Gene3D" id="1.20.5.1160">
    <property type="entry name" value="Vasodilator-stimulated phosphoprotein"/>
    <property type="match status" value="1"/>
</dbReference>
<gene>
    <name evidence="15" type="ORF">J0S82_017409</name>
</gene>
<keyword evidence="5" id="KW-0416">Keratin</keyword>
<dbReference type="OrthoDB" id="2441647at2759"/>
<dbReference type="PANTHER" id="PTHR45616">
    <property type="entry name" value="GATA-TYPE DOMAIN-CONTAINING PROTEIN"/>
    <property type="match status" value="1"/>
</dbReference>
<dbReference type="AlphaFoldDB" id="A0A8J5ZUP2"/>
<keyword evidence="6" id="KW-0403">Intermediate filament</keyword>
<accession>A0A8J5ZUP2</accession>
<evidence type="ECO:0000256" key="13">
    <source>
        <dbReference type="SAM" id="MobiDB-lite"/>
    </source>
</evidence>
<comment type="caution">
    <text evidence="15">The sequence shown here is derived from an EMBL/GenBank/DDBJ whole genome shotgun (WGS) entry which is preliminary data.</text>
</comment>
<dbReference type="Proteomes" id="UP000700334">
    <property type="component" value="Unassembled WGS sequence"/>
</dbReference>
<reference evidence="15" key="1">
    <citation type="journal article" date="2021" name="Evol. Appl.">
        <title>The genome of the Pyrenean desman and the effects of bottlenecks and inbreeding on the genomic landscape of an endangered species.</title>
        <authorList>
            <person name="Escoda L."/>
            <person name="Castresana J."/>
        </authorList>
    </citation>
    <scope>NUCLEOTIDE SEQUENCE</scope>
    <source>
        <strain evidence="15">IBE-C5619</strain>
    </source>
</reference>
<evidence type="ECO:0000256" key="4">
    <source>
        <dbReference type="ARBA" id="ARBA00022490"/>
    </source>
</evidence>
<keyword evidence="16" id="KW-1185">Reference proteome</keyword>
<feature type="domain" description="IF rod" evidence="14">
    <location>
        <begin position="1"/>
        <end position="65"/>
    </location>
</feature>
<evidence type="ECO:0000256" key="6">
    <source>
        <dbReference type="ARBA" id="ARBA00022754"/>
    </source>
</evidence>
<dbReference type="GO" id="GO:0005737">
    <property type="term" value="C:cytoplasm"/>
    <property type="evidence" value="ECO:0007669"/>
    <property type="project" value="UniProtKB-SubCell"/>
</dbReference>
<evidence type="ECO:0000313" key="15">
    <source>
        <dbReference type="EMBL" id="KAG8509891.1"/>
    </source>
</evidence>
<sequence>MQGLVEDSKNKYEDQANKRTEMENECALIKKDVDEAHENEVELDSHLEGLTHGINFFTQLHEKQLLKKASRNRSVKAPYEEMANYSWAKAETVYQIKYKELLGVTGMTSTA</sequence>
<dbReference type="GO" id="GO:0005654">
    <property type="term" value="C:nucleoplasm"/>
    <property type="evidence" value="ECO:0007669"/>
    <property type="project" value="UniProtKB-SubCell"/>
</dbReference>
<evidence type="ECO:0000256" key="7">
    <source>
        <dbReference type="ARBA" id="ARBA00023054"/>
    </source>
</evidence>